<accession>A0ACB5RIH2</accession>
<evidence type="ECO:0000313" key="2">
    <source>
        <dbReference type="Proteomes" id="UP001058074"/>
    </source>
</evidence>
<name>A0ACB5RIH2_9CLOT</name>
<reference evidence="1" key="1">
    <citation type="journal article" date="2025" name="Int. J. Syst. Evol. Microbiol.">
        <title>Inconstantimicrobium mannanitabidum sp. nov., a novel member of the family Clostridiaceae isolated from anoxic soil under the treatment of reductive soil disinfestation.</title>
        <authorList>
            <person name="Ueki A."/>
            <person name="Tonouchi A."/>
            <person name="Honma S."/>
            <person name="Kaku N."/>
            <person name="Ueki K."/>
        </authorList>
    </citation>
    <scope>NUCLEOTIDE SEQUENCE</scope>
    <source>
        <strain evidence="1">TW13</strain>
    </source>
</reference>
<proteinExistence type="predicted"/>
<protein>
    <submittedName>
        <fullName evidence="1">Uncharacterized protein</fullName>
    </submittedName>
</protein>
<organism evidence="1 2">
    <name type="scientific">Inconstantimicrobium mannanitabidum</name>
    <dbReference type="NCBI Taxonomy" id="1604901"/>
    <lineage>
        <taxon>Bacteria</taxon>
        <taxon>Bacillati</taxon>
        <taxon>Bacillota</taxon>
        <taxon>Clostridia</taxon>
        <taxon>Eubacteriales</taxon>
        <taxon>Clostridiaceae</taxon>
        <taxon>Inconstantimicrobium</taxon>
    </lineage>
</organism>
<gene>
    <name evidence="1" type="ORF">rsdtw13_41470</name>
</gene>
<keyword evidence="2" id="KW-1185">Reference proteome</keyword>
<sequence length="186" mass="20919">MRKIKLTTFLLLTFFILNNITVLAHTADSNEVVIRNISSSTTDLYHEKDSVVEVFNYSNKTIYLTESDIYLMSQIVYAESKGEPYEGKVAVASVILNRLIDPTFPDTIEGVVKQANAFSCVCNGSINVVPDEISRKAVIDAIKGSDPTARAVFFYNPEISTCTWMKNVEKKNVKTIGHHVFFQIKR</sequence>
<comment type="caution">
    <text evidence="1">The sequence shown here is derived from an EMBL/GenBank/DDBJ whole genome shotgun (WGS) entry which is preliminary data.</text>
</comment>
<evidence type="ECO:0000313" key="1">
    <source>
        <dbReference type="EMBL" id="GKX68889.1"/>
    </source>
</evidence>
<dbReference type="EMBL" id="BROD01000001">
    <property type="protein sequence ID" value="GKX68889.1"/>
    <property type="molecule type" value="Genomic_DNA"/>
</dbReference>
<dbReference type="Proteomes" id="UP001058074">
    <property type="component" value="Unassembled WGS sequence"/>
</dbReference>